<name>A0A8J5ISJ5_9STRA</name>
<dbReference type="Proteomes" id="UP000709295">
    <property type="component" value="Unassembled WGS sequence"/>
</dbReference>
<evidence type="ECO:0000313" key="3">
    <source>
        <dbReference type="Proteomes" id="UP000709295"/>
    </source>
</evidence>
<proteinExistence type="predicted"/>
<gene>
    <name evidence="2" type="ORF">JG688_00017480</name>
</gene>
<organism evidence="2 3">
    <name type="scientific">Phytophthora aleatoria</name>
    <dbReference type="NCBI Taxonomy" id="2496075"/>
    <lineage>
        <taxon>Eukaryota</taxon>
        <taxon>Sar</taxon>
        <taxon>Stramenopiles</taxon>
        <taxon>Oomycota</taxon>
        <taxon>Peronosporomycetes</taxon>
        <taxon>Peronosporales</taxon>
        <taxon>Peronosporaceae</taxon>
        <taxon>Phytophthora</taxon>
    </lineage>
</organism>
<dbReference type="AlphaFoldDB" id="A0A8J5ISJ5"/>
<comment type="caution">
    <text evidence="2">The sequence shown here is derived from an EMBL/GenBank/DDBJ whole genome shotgun (WGS) entry which is preliminary data.</text>
</comment>
<accession>A0A8J5ISJ5</accession>
<evidence type="ECO:0000256" key="1">
    <source>
        <dbReference type="SAM" id="MobiDB-lite"/>
    </source>
</evidence>
<feature type="region of interest" description="Disordered" evidence="1">
    <location>
        <begin position="1"/>
        <end position="79"/>
    </location>
</feature>
<sequence>MPIDYGSDTSDVPMEAEEASSSIADSQLVVDTHDPLTGSRRPREEDLIASSSKRSRNEEAEKPPTPVTPSSPRSVATERAPWIPSASEIASRFGATSISNLIPLKVCSAIKDDAEAAAQHFDPMTNQGATITSELPFSAMACVEEDFA</sequence>
<keyword evidence="3" id="KW-1185">Reference proteome</keyword>
<reference evidence="2" key="1">
    <citation type="submission" date="2021-01" db="EMBL/GenBank/DDBJ databases">
        <title>Phytophthora aleatoria, a newly-described species from Pinus radiata is distinct from Phytophthora cactorum isolates based on comparative genomics.</title>
        <authorList>
            <person name="Mcdougal R."/>
            <person name="Panda P."/>
            <person name="Williams N."/>
            <person name="Studholme D.J."/>
        </authorList>
    </citation>
    <scope>NUCLEOTIDE SEQUENCE</scope>
    <source>
        <strain evidence="2">NZFS 4037</strain>
    </source>
</reference>
<dbReference type="EMBL" id="JAENGY010002621">
    <property type="protein sequence ID" value="KAG6943690.1"/>
    <property type="molecule type" value="Genomic_DNA"/>
</dbReference>
<evidence type="ECO:0000313" key="2">
    <source>
        <dbReference type="EMBL" id="KAG6943690.1"/>
    </source>
</evidence>
<protein>
    <submittedName>
        <fullName evidence="2">Uncharacterized protein</fullName>
    </submittedName>
</protein>